<evidence type="ECO:0000256" key="2">
    <source>
        <dbReference type="ARBA" id="ARBA00022801"/>
    </source>
</evidence>
<dbReference type="RefSeq" id="WP_092680892.1">
    <property type="nucleotide sequence ID" value="NZ_FNMZ01000002.1"/>
</dbReference>
<dbReference type="PROSITE" id="PS51194">
    <property type="entry name" value="HELICASE_CTER"/>
    <property type="match status" value="1"/>
</dbReference>
<feature type="domain" description="Helicase ATP-binding" evidence="5">
    <location>
        <begin position="32"/>
        <end position="197"/>
    </location>
</feature>
<dbReference type="GO" id="GO:0005524">
    <property type="term" value="F:ATP binding"/>
    <property type="evidence" value="ECO:0007669"/>
    <property type="project" value="UniProtKB-KW"/>
</dbReference>
<dbReference type="PROSITE" id="PS51192">
    <property type="entry name" value="HELICASE_ATP_BIND_1"/>
    <property type="match status" value="1"/>
</dbReference>
<dbReference type="GO" id="GO:0004386">
    <property type="term" value="F:helicase activity"/>
    <property type="evidence" value="ECO:0007669"/>
    <property type="project" value="UniProtKB-KW"/>
</dbReference>
<name>A0A1H2XBL4_9RHOB</name>
<keyword evidence="4" id="KW-0067">ATP-binding</keyword>
<dbReference type="SMART" id="SM00487">
    <property type="entry name" value="DEXDc"/>
    <property type="match status" value="1"/>
</dbReference>
<dbReference type="InterPro" id="IPR049614">
    <property type="entry name" value="HrpB_DEXH"/>
</dbReference>
<sequence>MPPDTSPPIPLPIAPGVPSQGLPVEAALPELRAAMAGAGVAVLQAPPGAGKTTLVPLALAAEPWATGPEGGRIVMLEPRRVAARAAADRLASLLGESPGASVGYRIRGDSRPGARIEVVTEGVLTRMIQSDPELPGVACLIFDEIHERALTADLGLALALEIRAALRPDLRLLAMSATLETGRLAEHLSAPVIASQGRAYPVETRWLPRAWRTPPGRGRGPRFEDAMADLIAEAVAAEPGSALAFLPGVGEIERVARNLSGRLPKGMELRRLHGSMPLADQRAALAPGGRKLVLATAIAETSLTVEGVRVVIDGGLARRARFDPASGMQRLVTTPVTRAEAEQRRGRAGRLEPGVCFRLWTRGEEGALAAHPSPEIAEADLAALVLECAVWGAEPEAMPFLDPPPPAALTMARDLLAGLGALDGGGRITAHGRALSALPAHPRLAHMMLRALETGEDPALAAELAAVLEERDPLSARAPADLALRIEALRDPARYARERAGAPPDRGRIEALREAARRLAAAAARAAGRKAPQPGRPARFDPATLARHAARAYPDRIALRRPGGAEGQGARYLLSGGKGARLEAGDPLAAPRLLAVADTDGDPREARIRRAAPLAASDLEDLFGDRIRSENTCEWSPRDRAVLARRRRMFGALALDDRPWPEAPEDARAAAMAEGVRALGLACLPWSRAAARLRARAAFARGHGETLPDWSDEGLIASLDQWLTPFLGKMRGVNDLAGLDLAAILEGGLDWEARQALDRAAPGAWTAPTGTRCPIDYDRDPPAISVRIQELYGLDRHPSLRTAAGDTPLLLDLLSPARRPAATTRDLPGFWRGAYADVRRDLRGRYLRHPWPDAPWEAEPTQRAKPRGT</sequence>
<evidence type="ECO:0000256" key="1">
    <source>
        <dbReference type="ARBA" id="ARBA00022741"/>
    </source>
</evidence>
<accession>A0A1H2XBL4</accession>
<feature type="domain" description="Helicase C-terminal" evidence="6">
    <location>
        <begin position="229"/>
        <end position="392"/>
    </location>
</feature>
<dbReference type="InterPro" id="IPR007502">
    <property type="entry name" value="Helicase-assoc_dom"/>
</dbReference>
<dbReference type="GO" id="GO:0003676">
    <property type="term" value="F:nucleic acid binding"/>
    <property type="evidence" value="ECO:0007669"/>
    <property type="project" value="InterPro"/>
</dbReference>
<dbReference type="PROSITE" id="PS00690">
    <property type="entry name" value="DEAH_ATP_HELICASE"/>
    <property type="match status" value="1"/>
</dbReference>
<dbReference type="InterPro" id="IPR013689">
    <property type="entry name" value="RNA_helicase_ATP-dep_HrpB_C"/>
</dbReference>
<dbReference type="InterPro" id="IPR014001">
    <property type="entry name" value="Helicase_ATP-bd"/>
</dbReference>
<dbReference type="EMBL" id="FNMZ01000002">
    <property type="protein sequence ID" value="SDW90293.1"/>
    <property type="molecule type" value="Genomic_DNA"/>
</dbReference>
<proteinExistence type="predicted"/>
<dbReference type="OrthoDB" id="9805617at2"/>
<dbReference type="PIRSF" id="PIRSF005496">
    <property type="entry name" value="ATP_hel_hrpB"/>
    <property type="match status" value="1"/>
</dbReference>
<dbReference type="InterPro" id="IPR011545">
    <property type="entry name" value="DEAD/DEAH_box_helicase_dom"/>
</dbReference>
<organism evidence="7 8">
    <name type="scientific">Albimonas donghaensis</name>
    <dbReference type="NCBI Taxonomy" id="356660"/>
    <lineage>
        <taxon>Bacteria</taxon>
        <taxon>Pseudomonadati</taxon>
        <taxon>Pseudomonadota</taxon>
        <taxon>Alphaproteobacteria</taxon>
        <taxon>Rhodobacterales</taxon>
        <taxon>Paracoccaceae</taxon>
        <taxon>Albimonas</taxon>
    </lineage>
</organism>
<keyword evidence="8" id="KW-1185">Reference proteome</keyword>
<keyword evidence="1" id="KW-0547">Nucleotide-binding</keyword>
<dbReference type="SMART" id="SM00490">
    <property type="entry name" value="HELICc"/>
    <property type="match status" value="1"/>
</dbReference>
<dbReference type="InterPro" id="IPR001650">
    <property type="entry name" value="Helicase_C-like"/>
</dbReference>
<dbReference type="NCBIfam" id="TIGR01970">
    <property type="entry name" value="DEAH_box_HrpB"/>
    <property type="match status" value="1"/>
</dbReference>
<dbReference type="InterPro" id="IPR002464">
    <property type="entry name" value="DNA/RNA_helicase_DEAH_CS"/>
</dbReference>
<dbReference type="PANTHER" id="PTHR43519">
    <property type="entry name" value="ATP-DEPENDENT RNA HELICASE HRPB"/>
    <property type="match status" value="1"/>
</dbReference>
<dbReference type="STRING" id="356660.SAMN05444336_102682"/>
<dbReference type="Pfam" id="PF08482">
    <property type="entry name" value="HrpB_C"/>
    <property type="match status" value="1"/>
</dbReference>
<protein>
    <submittedName>
        <fullName evidence="7">ATP-dependent helicase HrpB</fullName>
    </submittedName>
</protein>
<dbReference type="InterPro" id="IPR027417">
    <property type="entry name" value="P-loop_NTPase"/>
</dbReference>
<keyword evidence="2" id="KW-0378">Hydrolase</keyword>
<gene>
    <name evidence="7" type="ORF">SAMN05444336_102682</name>
</gene>
<evidence type="ECO:0000313" key="7">
    <source>
        <dbReference type="EMBL" id="SDW90293.1"/>
    </source>
</evidence>
<dbReference type="Pfam" id="PF00270">
    <property type="entry name" value="DEAD"/>
    <property type="match status" value="1"/>
</dbReference>
<dbReference type="CDD" id="cd17990">
    <property type="entry name" value="DEXHc_HrpB"/>
    <property type="match status" value="1"/>
</dbReference>
<evidence type="ECO:0000313" key="8">
    <source>
        <dbReference type="Proteomes" id="UP000199118"/>
    </source>
</evidence>
<evidence type="ECO:0000256" key="4">
    <source>
        <dbReference type="ARBA" id="ARBA00022840"/>
    </source>
</evidence>
<reference evidence="7 8" key="1">
    <citation type="submission" date="2016-10" db="EMBL/GenBank/DDBJ databases">
        <authorList>
            <person name="de Groot N.N."/>
        </authorList>
    </citation>
    <scope>NUCLEOTIDE SEQUENCE [LARGE SCALE GENOMIC DNA]</scope>
    <source>
        <strain evidence="7 8">DSM 17890</strain>
    </source>
</reference>
<dbReference type="GO" id="GO:0016787">
    <property type="term" value="F:hydrolase activity"/>
    <property type="evidence" value="ECO:0007669"/>
    <property type="project" value="UniProtKB-KW"/>
</dbReference>
<keyword evidence="3 7" id="KW-0347">Helicase</keyword>
<dbReference type="Pfam" id="PF00271">
    <property type="entry name" value="Helicase_C"/>
    <property type="match status" value="1"/>
</dbReference>
<dbReference type="Gene3D" id="3.40.50.300">
    <property type="entry name" value="P-loop containing nucleotide triphosphate hydrolases"/>
    <property type="match status" value="2"/>
</dbReference>
<dbReference type="InterPro" id="IPR010225">
    <property type="entry name" value="HrpB"/>
</dbReference>
<evidence type="ECO:0000259" key="6">
    <source>
        <dbReference type="PROSITE" id="PS51194"/>
    </source>
</evidence>
<dbReference type="CDD" id="cd18791">
    <property type="entry name" value="SF2_C_RHA"/>
    <property type="match status" value="1"/>
</dbReference>
<evidence type="ECO:0000256" key="3">
    <source>
        <dbReference type="ARBA" id="ARBA00022806"/>
    </source>
</evidence>
<dbReference type="PANTHER" id="PTHR43519:SF1">
    <property type="entry name" value="ATP-DEPENDENT RNA HELICASE HRPB"/>
    <property type="match status" value="1"/>
</dbReference>
<dbReference type="Proteomes" id="UP000199118">
    <property type="component" value="Unassembled WGS sequence"/>
</dbReference>
<dbReference type="SUPFAM" id="SSF52540">
    <property type="entry name" value="P-loop containing nucleoside triphosphate hydrolases"/>
    <property type="match status" value="1"/>
</dbReference>
<evidence type="ECO:0000259" key="5">
    <source>
        <dbReference type="PROSITE" id="PS51192"/>
    </source>
</evidence>
<dbReference type="AlphaFoldDB" id="A0A1H2XBL4"/>
<dbReference type="SMART" id="SM00847">
    <property type="entry name" value="HA2"/>
    <property type="match status" value="1"/>
</dbReference>
<dbReference type="Gene3D" id="1.20.120.1080">
    <property type="match status" value="1"/>
</dbReference>